<dbReference type="PANTHER" id="PTHR47219">
    <property type="entry name" value="RAB GTPASE-ACTIVATING PROTEIN 1-LIKE"/>
    <property type="match status" value="1"/>
</dbReference>
<dbReference type="SMART" id="SM00164">
    <property type="entry name" value="TBC"/>
    <property type="match status" value="1"/>
</dbReference>
<gene>
    <name evidence="4" type="primary">LOC106464863</name>
</gene>
<protein>
    <submittedName>
        <fullName evidence="4">TBC1 domain family member 8-like</fullName>
    </submittedName>
</protein>
<feature type="region of interest" description="Disordered" evidence="1">
    <location>
        <begin position="528"/>
        <end position="547"/>
    </location>
</feature>
<name>A0ABM1SXK6_LIMPO</name>
<organism evidence="3 4">
    <name type="scientific">Limulus polyphemus</name>
    <name type="common">Atlantic horseshoe crab</name>
    <dbReference type="NCBI Taxonomy" id="6850"/>
    <lineage>
        <taxon>Eukaryota</taxon>
        <taxon>Metazoa</taxon>
        <taxon>Ecdysozoa</taxon>
        <taxon>Arthropoda</taxon>
        <taxon>Chelicerata</taxon>
        <taxon>Merostomata</taxon>
        <taxon>Xiphosura</taxon>
        <taxon>Limulidae</taxon>
        <taxon>Limulus</taxon>
    </lineage>
</organism>
<dbReference type="RefSeq" id="XP_022248362.1">
    <property type="nucleotide sequence ID" value="XM_022392654.1"/>
</dbReference>
<dbReference type="SUPFAM" id="SSF47923">
    <property type="entry name" value="Ypt/Rab-GAP domain of gyp1p"/>
    <property type="match status" value="1"/>
</dbReference>
<evidence type="ECO:0000256" key="1">
    <source>
        <dbReference type="SAM" id="MobiDB-lite"/>
    </source>
</evidence>
<dbReference type="PROSITE" id="PS50086">
    <property type="entry name" value="TBC_RABGAP"/>
    <property type="match status" value="1"/>
</dbReference>
<dbReference type="InterPro" id="IPR035969">
    <property type="entry name" value="Rab-GAP_TBC_sf"/>
</dbReference>
<evidence type="ECO:0000313" key="4">
    <source>
        <dbReference type="RefSeq" id="XP_022248362.1"/>
    </source>
</evidence>
<dbReference type="Proteomes" id="UP000694941">
    <property type="component" value="Unplaced"/>
</dbReference>
<feature type="domain" description="Rab-GAP TBC" evidence="2">
    <location>
        <begin position="93"/>
        <end position="332"/>
    </location>
</feature>
<evidence type="ECO:0000313" key="3">
    <source>
        <dbReference type="Proteomes" id="UP000694941"/>
    </source>
</evidence>
<proteinExistence type="predicted"/>
<dbReference type="GeneID" id="106464863"/>
<dbReference type="Gene3D" id="1.10.10.750">
    <property type="entry name" value="Ypt/Rab-GAP domain of gyp1p, domain 1"/>
    <property type="match status" value="1"/>
</dbReference>
<dbReference type="Pfam" id="PF00566">
    <property type="entry name" value="RabGAP-TBC"/>
    <property type="match status" value="1"/>
</dbReference>
<reference evidence="4" key="1">
    <citation type="submission" date="2025-08" db="UniProtKB">
        <authorList>
            <consortium name="RefSeq"/>
        </authorList>
    </citation>
    <scope>IDENTIFICATION</scope>
    <source>
        <tissue evidence="4">Muscle</tissue>
    </source>
</reference>
<keyword evidence="3" id="KW-1185">Reference proteome</keyword>
<sequence length="560" mass="64231">MLIMSECWDKYGFEILKSPSLPSESRTNGIFSENDMIVMQDCLSSDFDDRCHLYSNDEKGPENDHQWQRVFSKWDSYRQCVKREKLKELIKNGVPLKTRPELWKKLLDLDTVLTYTNFSYEEHVSLLREELVSLGVSEFNTSRSERVLSELEENQENIRHLHFNLKFLRQILLDVGRTYPTHCMFSVESDKGIEGRAALFRLLAVYTVYNPENNYCQGMSYLAAMFLMQLEEKEAFWALVSLLERRKYLFGYFDKMLEKVQSHAKVFDKILDRHLPHIHHHLSLCHGVHGTDCSIIGCLIDNSSYGSFLPEYGNVVIFQTSLAILKVLGPTLLKINDTNRAIPVLQKVPHLFSRKETLMPAVFCTHFEIWEVYWIQAVVKEEGQKSQEISTPNSLLQKNRLGRILREKKKGNQRQKMTVLEKIGSLLWGEKNRKPGTPRIENKLISTSNNIWGKRQGVAPRHIWNYAWSSDFTGACKPSPTKRLRLSGTGSTTPESQMCGVLSPANFDKVFGSSANRKLAFRDFQGPLPPHAGCTPKKSSLKPSAVKSPAELQEFSLSAV</sequence>
<evidence type="ECO:0000259" key="2">
    <source>
        <dbReference type="PROSITE" id="PS50086"/>
    </source>
</evidence>
<dbReference type="Gene3D" id="1.10.8.270">
    <property type="entry name" value="putative rabgap domain of human tbc1 domain family member 14 like domains"/>
    <property type="match status" value="1"/>
</dbReference>
<dbReference type="PANTHER" id="PTHR47219:SF9">
    <property type="entry name" value="GTPASE ACTIVATING PROTEIN AND CENTROSOME-ASSOCIATED, ISOFORM B"/>
    <property type="match status" value="1"/>
</dbReference>
<dbReference type="InterPro" id="IPR000195">
    <property type="entry name" value="Rab-GAP-TBC_dom"/>
</dbReference>
<dbReference type="InterPro" id="IPR050302">
    <property type="entry name" value="Rab_GAP_TBC_domain"/>
</dbReference>
<accession>A0ABM1SXK6</accession>